<evidence type="ECO:0000313" key="2">
    <source>
        <dbReference type="Proteomes" id="UP001195483"/>
    </source>
</evidence>
<reference evidence="1" key="1">
    <citation type="journal article" date="2021" name="Genome Biol. Evol.">
        <title>A High-Quality Reference Genome for a Parasitic Bivalve with Doubly Uniparental Inheritance (Bivalvia: Unionida).</title>
        <authorList>
            <person name="Smith C.H."/>
        </authorList>
    </citation>
    <scope>NUCLEOTIDE SEQUENCE</scope>
    <source>
        <strain evidence="1">CHS0354</strain>
    </source>
</reference>
<dbReference type="EMBL" id="JAEAOA010001575">
    <property type="protein sequence ID" value="KAK3602840.1"/>
    <property type="molecule type" value="Genomic_DNA"/>
</dbReference>
<organism evidence="1 2">
    <name type="scientific">Potamilus streckersoni</name>
    <dbReference type="NCBI Taxonomy" id="2493646"/>
    <lineage>
        <taxon>Eukaryota</taxon>
        <taxon>Metazoa</taxon>
        <taxon>Spiralia</taxon>
        <taxon>Lophotrochozoa</taxon>
        <taxon>Mollusca</taxon>
        <taxon>Bivalvia</taxon>
        <taxon>Autobranchia</taxon>
        <taxon>Heteroconchia</taxon>
        <taxon>Palaeoheterodonta</taxon>
        <taxon>Unionida</taxon>
        <taxon>Unionoidea</taxon>
        <taxon>Unionidae</taxon>
        <taxon>Ambleminae</taxon>
        <taxon>Lampsilini</taxon>
        <taxon>Potamilus</taxon>
    </lineage>
</organism>
<name>A0AAE0T2X9_9BIVA</name>
<dbReference type="AlphaFoldDB" id="A0AAE0T2X9"/>
<proteinExistence type="predicted"/>
<keyword evidence="2" id="KW-1185">Reference proteome</keyword>
<reference evidence="1" key="2">
    <citation type="journal article" date="2021" name="Genome Biol. Evol.">
        <title>Developing a high-quality reference genome for a parasitic bivalve with doubly uniparental inheritance (Bivalvia: Unionida).</title>
        <authorList>
            <person name="Smith C.H."/>
        </authorList>
    </citation>
    <scope>NUCLEOTIDE SEQUENCE</scope>
    <source>
        <strain evidence="1">CHS0354</strain>
        <tissue evidence="1">Mantle</tissue>
    </source>
</reference>
<protein>
    <submittedName>
        <fullName evidence="1">Uncharacterized protein</fullName>
    </submittedName>
</protein>
<reference evidence="1" key="3">
    <citation type="submission" date="2023-05" db="EMBL/GenBank/DDBJ databases">
        <authorList>
            <person name="Smith C.H."/>
        </authorList>
    </citation>
    <scope>NUCLEOTIDE SEQUENCE</scope>
    <source>
        <strain evidence="1">CHS0354</strain>
        <tissue evidence="1">Mantle</tissue>
    </source>
</reference>
<sequence>MREGNPNITDLGDSNRPTKLAEYFSELYDNEWTDAFEEMSAQKVNEMEVIEILLKITERSYEYYSATSNEQLSELQRSFQKQIFYPNNSKAFGMLANKEIYERINNGTSLKVCVDRCVELCWFMCIQDPHMCLEFCRRGRQYWGLQELHPNWEYCGLLCVAMCTLL</sequence>
<accession>A0AAE0T2X9</accession>
<comment type="caution">
    <text evidence="1">The sequence shown here is derived from an EMBL/GenBank/DDBJ whole genome shotgun (WGS) entry which is preliminary data.</text>
</comment>
<gene>
    <name evidence="1" type="ORF">CHS0354_026398</name>
</gene>
<dbReference type="Proteomes" id="UP001195483">
    <property type="component" value="Unassembled WGS sequence"/>
</dbReference>
<evidence type="ECO:0000313" key="1">
    <source>
        <dbReference type="EMBL" id="KAK3602840.1"/>
    </source>
</evidence>